<dbReference type="RefSeq" id="WP_110383945.1">
    <property type="nucleotide sequence ID" value="NZ_JACHVZ010000010.1"/>
</dbReference>
<dbReference type="EMBL" id="JACHVZ010000010">
    <property type="protein sequence ID" value="MBB2929580.1"/>
    <property type="molecule type" value="Genomic_DNA"/>
</dbReference>
<dbReference type="PANTHER" id="PTHR42943:SF2">
    <property type="entry name" value="GLUTATHIONE S-TRANSFERASE KAPPA 1"/>
    <property type="match status" value="1"/>
</dbReference>
<protein>
    <recommendedName>
        <fullName evidence="1">2-hydroxychromene-2-carboxylate isomerase</fullName>
        <ecNumber evidence="1">5.99.1.4</ecNumber>
    </recommendedName>
</protein>
<comment type="similarity">
    <text evidence="1">Belongs to the GST superfamily. NadH family.</text>
</comment>
<dbReference type="GO" id="GO:0016853">
    <property type="term" value="F:isomerase activity"/>
    <property type="evidence" value="ECO:0007669"/>
    <property type="project" value="UniProtKB-KW"/>
</dbReference>
<evidence type="ECO:0000259" key="2">
    <source>
        <dbReference type="Pfam" id="PF01323"/>
    </source>
</evidence>
<evidence type="ECO:0000256" key="1">
    <source>
        <dbReference type="PIRNR" id="PIRNR006386"/>
    </source>
</evidence>
<name>A0ABR6FS22_9BURK</name>
<evidence type="ECO:0000313" key="4">
    <source>
        <dbReference type="Proteomes" id="UP000533533"/>
    </source>
</evidence>
<dbReference type="CDD" id="cd03022">
    <property type="entry name" value="DsbA_HCCA_Iso"/>
    <property type="match status" value="1"/>
</dbReference>
<gene>
    <name evidence="3" type="ORF">FHX59_004013</name>
</gene>
<comment type="catalytic activity">
    <reaction evidence="1">
        <text>2-hydroxychromene-2-carboxylate = (3E)-4-(2-hydroxyphenyl)-2-oxobut-3-enoate</text>
        <dbReference type="Rhea" id="RHEA:27401"/>
        <dbReference type="ChEBI" id="CHEBI:59350"/>
        <dbReference type="ChEBI" id="CHEBI:59353"/>
        <dbReference type="EC" id="5.99.1.4"/>
    </reaction>
</comment>
<accession>A0ABR6FS22</accession>
<reference evidence="3 4" key="1">
    <citation type="submission" date="2020-08" db="EMBL/GenBank/DDBJ databases">
        <title>Genomic Encyclopedia of Type Strains, Phase IV (KMG-V): Genome sequencing to study the core and pangenomes of soil and plant-associated prokaryotes.</title>
        <authorList>
            <person name="Whitman W."/>
        </authorList>
    </citation>
    <scope>NUCLEOTIDE SEQUENCE [LARGE SCALE GENOMIC DNA]</scope>
    <source>
        <strain evidence="3 4">SRMrh-85</strain>
    </source>
</reference>
<dbReference type="InterPro" id="IPR036249">
    <property type="entry name" value="Thioredoxin-like_sf"/>
</dbReference>
<proteinExistence type="inferred from homology"/>
<dbReference type="InterPro" id="IPR014440">
    <property type="entry name" value="HCCAis_GSTk"/>
</dbReference>
<dbReference type="InterPro" id="IPR051924">
    <property type="entry name" value="GST_Kappa/NadH"/>
</dbReference>
<dbReference type="Pfam" id="PF01323">
    <property type="entry name" value="DSBA"/>
    <property type="match status" value="1"/>
</dbReference>
<dbReference type="PIRSF" id="PIRSF006386">
    <property type="entry name" value="HCCAis_GSTk"/>
    <property type="match status" value="1"/>
</dbReference>
<dbReference type="Proteomes" id="UP000533533">
    <property type="component" value="Unassembled WGS sequence"/>
</dbReference>
<feature type="domain" description="DSBA-like thioredoxin" evidence="2">
    <location>
        <begin position="6"/>
        <end position="199"/>
    </location>
</feature>
<dbReference type="SUPFAM" id="SSF52833">
    <property type="entry name" value="Thioredoxin-like"/>
    <property type="match status" value="1"/>
</dbReference>
<dbReference type="EC" id="5.99.1.4" evidence="1"/>
<keyword evidence="4" id="KW-1185">Reference proteome</keyword>
<keyword evidence="1 3" id="KW-0413">Isomerase</keyword>
<sequence>MRDIEVQFLFDFGSPNAYLCHKVIGGIEARQQVRFEYVPILLGGLFKLSGNRSPGEAFAGVENKQKFMMLEMRRFIERYGLTAYRHNPHFPVNTLQIMRGAIAAQRNGTFERYVDRMFAHMWEEGLKMDDPAVIRAALEADGLDAMAFETSIQDADVKAALLANTQSAFERGAFGSPTFFVGEQMYFGKDQLRDVEEEIARVKARA</sequence>
<comment type="caution">
    <text evidence="3">The sequence shown here is derived from an EMBL/GenBank/DDBJ whole genome shotgun (WGS) entry which is preliminary data.</text>
</comment>
<dbReference type="InterPro" id="IPR044087">
    <property type="entry name" value="NahD-like"/>
</dbReference>
<dbReference type="Gene3D" id="3.40.30.10">
    <property type="entry name" value="Glutaredoxin"/>
    <property type="match status" value="1"/>
</dbReference>
<dbReference type="PANTHER" id="PTHR42943">
    <property type="entry name" value="GLUTATHIONE S-TRANSFERASE KAPPA"/>
    <property type="match status" value="1"/>
</dbReference>
<dbReference type="InterPro" id="IPR001853">
    <property type="entry name" value="DSBA-like_thioredoxin_dom"/>
</dbReference>
<organism evidence="3 4">
    <name type="scientific">Paraburkholderia silvatlantica</name>
    <dbReference type="NCBI Taxonomy" id="321895"/>
    <lineage>
        <taxon>Bacteria</taxon>
        <taxon>Pseudomonadati</taxon>
        <taxon>Pseudomonadota</taxon>
        <taxon>Betaproteobacteria</taxon>
        <taxon>Burkholderiales</taxon>
        <taxon>Burkholderiaceae</taxon>
        <taxon>Paraburkholderia</taxon>
    </lineage>
</organism>
<evidence type="ECO:0000313" key="3">
    <source>
        <dbReference type="EMBL" id="MBB2929580.1"/>
    </source>
</evidence>